<name>A0ABN9YH24_9DINO</name>
<protein>
    <submittedName>
        <fullName evidence="2">Uncharacterized protein</fullName>
    </submittedName>
</protein>
<accession>A0ABN9YH24</accession>
<sequence length="148" mass="15516">MAEAAELDPLEGIPAGGAAASLDNGDGVAANTATDVSRTVPNCPKCEQGMLWSDFSGPPYDASYGWGCVKVEDLQELEEELRGLSVALQPVPRGPVQKVQRVRPGLSAHPGGEARWGQRGGQRPKGIDIIFLLFTGRGVLDSRPGGGH</sequence>
<dbReference type="Proteomes" id="UP001189429">
    <property type="component" value="Unassembled WGS sequence"/>
</dbReference>
<keyword evidence="3" id="KW-1185">Reference proteome</keyword>
<gene>
    <name evidence="2" type="ORF">PCOR1329_LOCUS85799</name>
</gene>
<reference evidence="2" key="1">
    <citation type="submission" date="2023-10" db="EMBL/GenBank/DDBJ databases">
        <authorList>
            <person name="Chen Y."/>
            <person name="Shah S."/>
            <person name="Dougan E. K."/>
            <person name="Thang M."/>
            <person name="Chan C."/>
        </authorList>
    </citation>
    <scope>NUCLEOTIDE SEQUENCE [LARGE SCALE GENOMIC DNA]</scope>
</reference>
<dbReference type="EMBL" id="CAUYUJ010022713">
    <property type="protein sequence ID" value="CAK0912184.1"/>
    <property type="molecule type" value="Genomic_DNA"/>
</dbReference>
<evidence type="ECO:0000313" key="3">
    <source>
        <dbReference type="Proteomes" id="UP001189429"/>
    </source>
</evidence>
<proteinExistence type="predicted"/>
<evidence type="ECO:0000313" key="2">
    <source>
        <dbReference type="EMBL" id="CAK0912184.1"/>
    </source>
</evidence>
<comment type="caution">
    <text evidence="2">The sequence shown here is derived from an EMBL/GenBank/DDBJ whole genome shotgun (WGS) entry which is preliminary data.</text>
</comment>
<evidence type="ECO:0000256" key="1">
    <source>
        <dbReference type="SAM" id="MobiDB-lite"/>
    </source>
</evidence>
<organism evidence="2 3">
    <name type="scientific">Prorocentrum cordatum</name>
    <dbReference type="NCBI Taxonomy" id="2364126"/>
    <lineage>
        <taxon>Eukaryota</taxon>
        <taxon>Sar</taxon>
        <taxon>Alveolata</taxon>
        <taxon>Dinophyceae</taxon>
        <taxon>Prorocentrales</taxon>
        <taxon>Prorocentraceae</taxon>
        <taxon>Prorocentrum</taxon>
    </lineage>
</organism>
<feature type="region of interest" description="Disordered" evidence="1">
    <location>
        <begin position="94"/>
        <end position="121"/>
    </location>
</feature>